<evidence type="ECO:0000256" key="12">
    <source>
        <dbReference type="PIRSR" id="PIRSR634015-1"/>
    </source>
</evidence>
<evidence type="ECO:0000256" key="8">
    <source>
        <dbReference type="ARBA" id="ARBA00022723"/>
    </source>
</evidence>
<feature type="binding site" evidence="13">
    <location>
        <position position="344"/>
    </location>
    <ligand>
        <name>Zn(2+)</name>
        <dbReference type="ChEBI" id="CHEBI:29105"/>
        <note>catalytic</note>
    </ligand>
</feature>
<comment type="catalytic activity">
    <reaction evidence="1">
        <text>Release of an N-terminal amino acid, Xaa-|-Yaa- from a peptide, amide or arylamide. Xaa is preferably Ala, but may be most amino acids including Pro (slow action). When a terminal hydrophobic residue is followed by a prolyl residue, the two may be released as an intact Xaa-Pro dipeptide.</text>
        <dbReference type="EC" id="3.4.11.2"/>
    </reaction>
</comment>
<evidence type="ECO:0000313" key="17">
    <source>
        <dbReference type="Proteomes" id="UP000279594"/>
    </source>
</evidence>
<gene>
    <name evidence="16" type="ORF">D9M09_25430</name>
</gene>
<evidence type="ECO:0000256" key="10">
    <source>
        <dbReference type="ARBA" id="ARBA00022833"/>
    </source>
</evidence>
<dbReference type="PROSITE" id="PS51257">
    <property type="entry name" value="PROKAR_LIPOPROTEIN"/>
    <property type="match status" value="1"/>
</dbReference>
<feature type="chain" id="PRO_5018238223" description="Aminopeptidase N" evidence="14">
    <location>
        <begin position="20"/>
        <end position="565"/>
    </location>
</feature>
<reference evidence="16 17" key="1">
    <citation type="submission" date="2018-10" db="EMBL/GenBank/DDBJ databases">
        <title>Effects of UV and annual dynamics of microbial communities in freshwater RAS systems.</title>
        <authorList>
            <person name="Bekkelund A.K."/>
            <person name="Hansen B.R."/>
            <person name="Stokken H."/>
            <person name="Eriksen B.F."/>
            <person name="Kashulin N.A."/>
        </authorList>
    </citation>
    <scope>NUCLEOTIDE SEQUENCE [LARGE SCALE GENOMIC DNA]</scope>
    <source>
        <strain evidence="16 17">BHSEK</strain>
    </source>
</reference>
<dbReference type="EC" id="3.4.11.2" evidence="4"/>
<keyword evidence="6" id="KW-0963">Cytoplasm</keyword>
<evidence type="ECO:0000256" key="1">
    <source>
        <dbReference type="ARBA" id="ARBA00000098"/>
    </source>
</evidence>
<dbReference type="SUPFAM" id="SSF55486">
    <property type="entry name" value="Metalloproteases ('zincins'), catalytic domain"/>
    <property type="match status" value="1"/>
</dbReference>
<feature type="signal peptide" evidence="14">
    <location>
        <begin position="1"/>
        <end position="19"/>
    </location>
</feature>
<evidence type="ECO:0000256" key="7">
    <source>
        <dbReference type="ARBA" id="ARBA00022670"/>
    </source>
</evidence>
<dbReference type="PANTHER" id="PTHR45726:SF3">
    <property type="entry name" value="LEUKOTRIENE A-4 HYDROLASE"/>
    <property type="match status" value="1"/>
</dbReference>
<evidence type="ECO:0000256" key="3">
    <source>
        <dbReference type="ARBA" id="ARBA00010136"/>
    </source>
</evidence>
<dbReference type="PANTHER" id="PTHR45726">
    <property type="entry name" value="LEUKOTRIENE A-4 HYDROLASE"/>
    <property type="match status" value="1"/>
</dbReference>
<dbReference type="InterPro" id="IPR042097">
    <property type="entry name" value="Aminopeptidase_N-like_N_sf"/>
</dbReference>
<dbReference type="CDD" id="cd09603">
    <property type="entry name" value="M1_APN_like"/>
    <property type="match status" value="1"/>
</dbReference>
<dbReference type="Gene3D" id="1.10.390.10">
    <property type="entry name" value="Neutral Protease Domain 2"/>
    <property type="match status" value="1"/>
</dbReference>
<keyword evidence="8 13" id="KW-0479">Metal-binding</keyword>
<dbReference type="AlphaFoldDB" id="A0A3G2EGF0"/>
<feature type="active site" description="Proton donor" evidence="12">
    <location>
        <position position="405"/>
    </location>
</feature>
<evidence type="ECO:0000256" key="11">
    <source>
        <dbReference type="ARBA" id="ARBA00023049"/>
    </source>
</evidence>
<dbReference type="InterPro" id="IPR034015">
    <property type="entry name" value="M1_LTA4H"/>
</dbReference>
<evidence type="ECO:0000256" key="4">
    <source>
        <dbReference type="ARBA" id="ARBA00012564"/>
    </source>
</evidence>
<dbReference type="GO" id="GO:0016285">
    <property type="term" value="F:alanyl aminopeptidase activity"/>
    <property type="evidence" value="ECO:0007669"/>
    <property type="project" value="UniProtKB-EC"/>
</dbReference>
<comment type="subcellular location">
    <subcellularLocation>
        <location evidence="2">Cytoplasm</location>
    </subcellularLocation>
</comment>
<accession>A0A3G2EGF0</accession>
<comment type="similarity">
    <text evidence="3">Belongs to the peptidase M1 family.</text>
</comment>
<keyword evidence="17" id="KW-1185">Reference proteome</keyword>
<protein>
    <recommendedName>
        <fullName evidence="5">Aminopeptidase N</fullName>
        <ecNumber evidence="4">3.4.11.2</ecNumber>
    </recommendedName>
</protein>
<dbReference type="SUPFAM" id="SSF63737">
    <property type="entry name" value="Leukotriene A4 hydrolase N-terminal domain"/>
    <property type="match status" value="1"/>
</dbReference>
<dbReference type="RefSeq" id="WP_121670660.1">
    <property type="nucleotide sequence ID" value="NZ_CP033019.1"/>
</dbReference>
<feature type="domain" description="Peptidase M1 membrane alanine aminopeptidase" evidence="15">
    <location>
        <begin position="315"/>
        <end position="432"/>
    </location>
</feature>
<dbReference type="EMBL" id="CP033019">
    <property type="protein sequence ID" value="AYM78756.1"/>
    <property type="molecule type" value="Genomic_DNA"/>
</dbReference>
<evidence type="ECO:0000256" key="14">
    <source>
        <dbReference type="SAM" id="SignalP"/>
    </source>
</evidence>
<feature type="binding site" evidence="13">
    <location>
        <position position="325"/>
    </location>
    <ligand>
        <name>Zn(2+)</name>
        <dbReference type="ChEBI" id="CHEBI:29105"/>
        <note>catalytic</note>
    </ligand>
</feature>
<evidence type="ECO:0000256" key="9">
    <source>
        <dbReference type="ARBA" id="ARBA00022801"/>
    </source>
</evidence>
<keyword evidence="10 13" id="KW-0862">Zinc</keyword>
<feature type="active site" description="Proton acceptor" evidence="12">
    <location>
        <position position="322"/>
    </location>
</feature>
<keyword evidence="7" id="KW-0645">Protease</keyword>
<dbReference type="GO" id="GO:0006508">
    <property type="term" value="P:proteolysis"/>
    <property type="evidence" value="ECO:0007669"/>
    <property type="project" value="UniProtKB-KW"/>
</dbReference>
<evidence type="ECO:0000256" key="2">
    <source>
        <dbReference type="ARBA" id="ARBA00004496"/>
    </source>
</evidence>
<dbReference type="PRINTS" id="PR00756">
    <property type="entry name" value="ALADIPTASE"/>
</dbReference>
<evidence type="ECO:0000256" key="6">
    <source>
        <dbReference type="ARBA" id="ARBA00022490"/>
    </source>
</evidence>
<comment type="cofactor">
    <cofactor evidence="13">
        <name>Zn(2+)</name>
        <dbReference type="ChEBI" id="CHEBI:29105"/>
    </cofactor>
    <text evidence="13">Binds 1 zinc ion per subunit.</text>
</comment>
<dbReference type="InterPro" id="IPR027268">
    <property type="entry name" value="Peptidase_M4/M1_CTD_sf"/>
</dbReference>
<evidence type="ECO:0000259" key="15">
    <source>
        <dbReference type="Pfam" id="PF01433"/>
    </source>
</evidence>
<evidence type="ECO:0000313" key="16">
    <source>
        <dbReference type="EMBL" id="AYM78756.1"/>
    </source>
</evidence>
<evidence type="ECO:0000256" key="13">
    <source>
        <dbReference type="PIRSR" id="PIRSR634015-3"/>
    </source>
</evidence>
<dbReference type="InterPro" id="IPR001930">
    <property type="entry name" value="Peptidase_M1"/>
</dbReference>
<dbReference type="InterPro" id="IPR014782">
    <property type="entry name" value="Peptidase_M1_dom"/>
</dbReference>
<keyword evidence="9" id="KW-0378">Hydrolase</keyword>
<organism evidence="16 17">
    <name type="scientific">Janthinobacterium agaricidamnosum</name>
    <dbReference type="NCBI Taxonomy" id="55508"/>
    <lineage>
        <taxon>Bacteria</taxon>
        <taxon>Pseudomonadati</taxon>
        <taxon>Pseudomonadota</taxon>
        <taxon>Betaproteobacteria</taxon>
        <taxon>Burkholderiales</taxon>
        <taxon>Oxalobacteraceae</taxon>
        <taxon>Janthinobacterium</taxon>
    </lineage>
</organism>
<dbReference type="Pfam" id="PF01433">
    <property type="entry name" value="Peptidase_M1"/>
    <property type="match status" value="1"/>
</dbReference>
<keyword evidence="14" id="KW-0732">Signal</keyword>
<dbReference type="GO" id="GO:0008270">
    <property type="term" value="F:zinc ion binding"/>
    <property type="evidence" value="ECO:0007669"/>
    <property type="project" value="InterPro"/>
</dbReference>
<dbReference type="GO" id="GO:0005737">
    <property type="term" value="C:cytoplasm"/>
    <property type="evidence" value="ECO:0007669"/>
    <property type="project" value="UniProtKB-SubCell"/>
</dbReference>
<name>A0A3G2EGF0_9BURK</name>
<sequence length="565" mass="62824">MKHIPLLLSCLLLSACATRAPTAYTLNSGAERTPEQLAVVFEHADLTLRIDPARRSIAGDARLTFLATQPISRFALDLDRNLPVDAIEVDGKALRPQDYANPDGRLSMTLPATLAAGARTTIRIVYHGVPHVAVKAPWDGGMVWSSTADGAPWIASAVQGEGCDLFWPCIDHPMGKARLIDQHIQVPAPLVAAGNGIALGMDETDGWRTWHWRAKHPSTYGIALNVAPYRSLQGEYASRYGNRIPLQFWYLPESEAKAGALFAELPPMLDFFESVIGPYPFGDEKVGIAETPHKGMEHQTINAYGNKFAKTSYGYDELLQHEFAHEWFGNQLTNSNWDDMWLHEGFGTFMQPLYMQYLRGEQEYFASLQQMRAGIVNKAPMVSGKPRSEEEVYDQKKGGPGGDLYVKGALVLHTLRGLIGDEAFFRAVRLLVYGTEQPLPGQFQPRYGSTAEFMAIVNKVTGSNYDWFFQVYLYQAALPELSAVRDGDTLRLLWKTPADIAFPMPVEVRIGKEIHTVPMSLGFGELPLPAGATYTLDPHSRVLRQAEHIEAFQKFKEEQAKGRKG</sequence>
<keyword evidence="11" id="KW-0482">Metalloprotease</keyword>
<feature type="binding site" evidence="13">
    <location>
        <position position="321"/>
    </location>
    <ligand>
        <name>Zn(2+)</name>
        <dbReference type="ChEBI" id="CHEBI:29105"/>
        <note>catalytic</note>
    </ligand>
</feature>
<proteinExistence type="inferred from homology"/>
<dbReference type="Proteomes" id="UP000279594">
    <property type="component" value="Chromosome"/>
</dbReference>
<evidence type="ECO:0000256" key="5">
    <source>
        <dbReference type="ARBA" id="ARBA00015611"/>
    </source>
</evidence>
<dbReference type="Gene3D" id="2.60.40.1730">
    <property type="entry name" value="tricorn interacting facor f3 domain"/>
    <property type="match status" value="1"/>
</dbReference>
<dbReference type="GO" id="GO:0008237">
    <property type="term" value="F:metallopeptidase activity"/>
    <property type="evidence" value="ECO:0007669"/>
    <property type="project" value="UniProtKB-KW"/>
</dbReference>